<name>A0A3G9GNH3_9NEIS</name>
<feature type="transmembrane region" description="Helical" evidence="1">
    <location>
        <begin position="5"/>
        <end position="26"/>
    </location>
</feature>
<dbReference type="RefSeq" id="WP_089082865.1">
    <property type="nucleotide sequence ID" value="NZ_AP018823.1"/>
</dbReference>
<dbReference type="Proteomes" id="UP000198290">
    <property type="component" value="Chromosome"/>
</dbReference>
<reference evidence="3" key="1">
    <citation type="journal article" date="2017" name="Biotechnol. Biofuels">
        <title>Evaluation of environmental bacterial communities as a factor affecting the growth of duckweed Lemna minor.</title>
        <authorList>
            <person name="Ishizawa H."/>
            <person name="Kuroda M."/>
            <person name="Morikawa M."/>
            <person name="Ike M."/>
        </authorList>
    </citation>
    <scope>NUCLEOTIDE SEQUENCE [LARGE SCALE GENOMIC DNA]</scope>
    <source>
        <strain evidence="3">H3</strain>
    </source>
</reference>
<sequence length="163" mass="17439">MTADFFTHALALGIGATLVMDFWAWFLRRFFNIPSLNYGMVGRWSGHLLRGRFCHENIAKAEPVAGEAAIGWALHYGIGIVFAAMLLALCGPEWRIAPTPLPALGFGLLSVAAPFFILQPGLGAGIAASKTPQPNVARLRSLSAHVSFGVGLYLAALLLAHLL</sequence>
<protein>
    <submittedName>
        <fullName evidence="2">Permease of the major facilitator superfamily</fullName>
    </submittedName>
</protein>
<proteinExistence type="predicted"/>
<dbReference type="KEGG" id="amah:DLM_4287"/>
<evidence type="ECO:0000256" key="1">
    <source>
        <dbReference type="SAM" id="Phobius"/>
    </source>
</evidence>
<reference evidence="3" key="3">
    <citation type="journal article" date="2017" name="Plant Physiol. Biochem.">
        <title>Differential oxidative and antioxidative response of duckweed Lemna minor toward plant growth promoting/inhibiting bacteria.</title>
        <authorList>
            <person name="Ishizawa H."/>
            <person name="Kuroda M."/>
            <person name="Morikawa M."/>
            <person name="Ike M."/>
        </authorList>
    </citation>
    <scope>NUCLEOTIDE SEQUENCE [LARGE SCALE GENOMIC DNA]</scope>
    <source>
        <strain evidence="3">H3</strain>
    </source>
</reference>
<dbReference type="Pfam" id="PF11158">
    <property type="entry name" value="DUF2938"/>
    <property type="match status" value="1"/>
</dbReference>
<dbReference type="EMBL" id="AP018823">
    <property type="protein sequence ID" value="BBF87859.1"/>
    <property type="molecule type" value="Genomic_DNA"/>
</dbReference>
<keyword evidence="1" id="KW-0472">Membrane</keyword>
<keyword evidence="1" id="KW-1133">Transmembrane helix</keyword>
<organism evidence="2 3">
    <name type="scientific">Aquitalea magnusonii</name>
    <dbReference type="NCBI Taxonomy" id="332411"/>
    <lineage>
        <taxon>Bacteria</taxon>
        <taxon>Pseudomonadati</taxon>
        <taxon>Pseudomonadota</taxon>
        <taxon>Betaproteobacteria</taxon>
        <taxon>Neisseriales</taxon>
        <taxon>Chromobacteriaceae</taxon>
        <taxon>Aquitalea</taxon>
    </lineage>
</organism>
<evidence type="ECO:0000313" key="2">
    <source>
        <dbReference type="EMBL" id="BBF87859.1"/>
    </source>
</evidence>
<feature type="transmembrane region" description="Helical" evidence="1">
    <location>
        <begin position="142"/>
        <end position="162"/>
    </location>
</feature>
<gene>
    <name evidence="2" type="ORF">DLM_4287</name>
</gene>
<dbReference type="InterPro" id="IPR021329">
    <property type="entry name" value="DUF2938"/>
</dbReference>
<reference evidence="2 3" key="2">
    <citation type="journal article" date="2017" name="Genome Announc.">
        <title>Draft genome sequence of Aquitalea magnusonii strain H3, a plant growth-promoting bacterium of duckweed Lemna minor.</title>
        <authorList>
            <person name="Ishizawa H."/>
            <person name="Kuroda M."/>
            <person name="Ike M."/>
        </authorList>
    </citation>
    <scope>NUCLEOTIDE SEQUENCE [LARGE SCALE GENOMIC DNA]</scope>
    <source>
        <strain evidence="2 3">H3</strain>
    </source>
</reference>
<keyword evidence="1" id="KW-0812">Transmembrane</keyword>
<dbReference type="AlphaFoldDB" id="A0A3G9GNH3"/>
<feature type="transmembrane region" description="Helical" evidence="1">
    <location>
        <begin position="69"/>
        <end position="89"/>
    </location>
</feature>
<keyword evidence="3" id="KW-1185">Reference proteome</keyword>
<accession>A0A3G9GNH3</accession>
<dbReference type="OrthoDB" id="9812539at2"/>
<evidence type="ECO:0000313" key="3">
    <source>
        <dbReference type="Proteomes" id="UP000198290"/>
    </source>
</evidence>
<feature type="transmembrane region" description="Helical" evidence="1">
    <location>
        <begin position="101"/>
        <end position="122"/>
    </location>
</feature>